<dbReference type="KEGG" id="dgr:6569264"/>
<protein>
    <submittedName>
        <fullName evidence="2">GH17929</fullName>
    </submittedName>
</protein>
<dbReference type="STRING" id="7222.B4JXD2"/>
<dbReference type="AlphaFoldDB" id="B4JXD2"/>
<evidence type="ECO:0000256" key="1">
    <source>
        <dbReference type="SAM" id="SignalP"/>
    </source>
</evidence>
<dbReference type="GO" id="GO:0005549">
    <property type="term" value="F:odorant binding"/>
    <property type="evidence" value="ECO:0007669"/>
    <property type="project" value="InterPro"/>
</dbReference>
<dbReference type="Pfam" id="PF01395">
    <property type="entry name" value="PBP_GOBP"/>
    <property type="match status" value="1"/>
</dbReference>
<dbReference type="SMART" id="SM00708">
    <property type="entry name" value="PhBP"/>
    <property type="match status" value="1"/>
</dbReference>
<accession>B4JXD2</accession>
<dbReference type="OrthoDB" id="7370359at2759"/>
<dbReference type="GeneID" id="6569264"/>
<dbReference type="GO" id="GO:0050909">
    <property type="term" value="P:sensory perception of taste"/>
    <property type="evidence" value="ECO:0007669"/>
    <property type="project" value="EnsemblMetazoa"/>
</dbReference>
<dbReference type="Proteomes" id="UP000001070">
    <property type="component" value="Unassembled WGS sequence"/>
</dbReference>
<dbReference type="PROSITE" id="PS51257">
    <property type="entry name" value="PROKAR_LIPOPROTEIN"/>
    <property type="match status" value="1"/>
</dbReference>
<keyword evidence="1" id="KW-0732">Signal</keyword>
<dbReference type="InParanoid" id="B4JXD2"/>
<proteinExistence type="predicted"/>
<evidence type="ECO:0000313" key="3">
    <source>
        <dbReference type="Proteomes" id="UP000001070"/>
    </source>
</evidence>
<evidence type="ECO:0000313" key="2">
    <source>
        <dbReference type="EMBL" id="EDV95408.1"/>
    </source>
</evidence>
<gene>
    <name evidence="2" type="primary">Dgri\GH17929</name>
    <name evidence="2" type="ORF">Dgri_GH17929</name>
    <name evidence="2" type="ORF">GH17929</name>
</gene>
<dbReference type="SUPFAM" id="SSF47565">
    <property type="entry name" value="Insect pheromone/odorant-binding proteins"/>
    <property type="match status" value="1"/>
</dbReference>
<feature type="chain" id="PRO_5002812959" evidence="1">
    <location>
        <begin position="32"/>
        <end position="161"/>
    </location>
</feature>
<dbReference type="GO" id="GO:0016597">
    <property type="term" value="F:amino acid binding"/>
    <property type="evidence" value="ECO:0007669"/>
    <property type="project" value="EnsemblMetazoa"/>
</dbReference>
<dbReference type="PhylomeDB" id="B4JXD2"/>
<feature type="signal peptide" evidence="1">
    <location>
        <begin position="1"/>
        <end position="31"/>
    </location>
</feature>
<dbReference type="EMBL" id="CH916376">
    <property type="protein sequence ID" value="EDV95408.1"/>
    <property type="molecule type" value="Genomic_DNA"/>
</dbReference>
<dbReference type="Gene3D" id="1.10.238.20">
    <property type="entry name" value="Pheromone/general odorant binding protein domain"/>
    <property type="match status" value="1"/>
</dbReference>
<dbReference type="CTD" id="33038"/>
<dbReference type="HOGENOM" id="CLU_1628768_0_0_1"/>
<dbReference type="InterPro" id="IPR006170">
    <property type="entry name" value="PBP/GOBP"/>
</dbReference>
<dbReference type="FunCoup" id="B4JXD2">
    <property type="interactions" value="33"/>
</dbReference>
<dbReference type="OMA" id="FRHCMLE"/>
<name>B4JXD2_DROGR</name>
<reference evidence="2 3" key="1">
    <citation type="journal article" date="2007" name="Nature">
        <title>Evolution of genes and genomes on the Drosophila phylogeny.</title>
        <authorList>
            <consortium name="Drosophila 12 Genomes Consortium"/>
            <person name="Clark A.G."/>
            <person name="Eisen M.B."/>
            <person name="Smith D.R."/>
            <person name="Bergman C.M."/>
            <person name="Oliver B."/>
            <person name="Markow T.A."/>
            <person name="Kaufman T.C."/>
            <person name="Kellis M."/>
            <person name="Gelbart W."/>
            <person name="Iyer V.N."/>
            <person name="Pollard D.A."/>
            <person name="Sackton T.B."/>
            <person name="Larracuente A.M."/>
            <person name="Singh N.D."/>
            <person name="Abad J.P."/>
            <person name="Abt D.N."/>
            <person name="Adryan B."/>
            <person name="Aguade M."/>
            <person name="Akashi H."/>
            <person name="Anderson W.W."/>
            <person name="Aquadro C.F."/>
            <person name="Ardell D.H."/>
            <person name="Arguello R."/>
            <person name="Artieri C.G."/>
            <person name="Barbash D.A."/>
            <person name="Barker D."/>
            <person name="Barsanti P."/>
            <person name="Batterham P."/>
            <person name="Batzoglou S."/>
            <person name="Begun D."/>
            <person name="Bhutkar A."/>
            <person name="Blanco E."/>
            <person name="Bosak S.A."/>
            <person name="Bradley R.K."/>
            <person name="Brand A.D."/>
            <person name="Brent M.R."/>
            <person name="Brooks A.N."/>
            <person name="Brown R.H."/>
            <person name="Butlin R.K."/>
            <person name="Caggese C."/>
            <person name="Calvi B.R."/>
            <person name="Bernardo de Carvalho A."/>
            <person name="Caspi A."/>
            <person name="Castrezana S."/>
            <person name="Celniker S.E."/>
            <person name="Chang J.L."/>
            <person name="Chapple C."/>
            <person name="Chatterji S."/>
            <person name="Chinwalla A."/>
            <person name="Civetta A."/>
            <person name="Clifton S.W."/>
            <person name="Comeron J.M."/>
            <person name="Costello J.C."/>
            <person name="Coyne J.A."/>
            <person name="Daub J."/>
            <person name="David R.G."/>
            <person name="Delcher A.L."/>
            <person name="Delehaunty K."/>
            <person name="Do C.B."/>
            <person name="Ebling H."/>
            <person name="Edwards K."/>
            <person name="Eickbush T."/>
            <person name="Evans J.D."/>
            <person name="Filipski A."/>
            <person name="Findeiss S."/>
            <person name="Freyhult E."/>
            <person name="Fulton L."/>
            <person name="Fulton R."/>
            <person name="Garcia A.C."/>
            <person name="Gardiner A."/>
            <person name="Garfield D.A."/>
            <person name="Garvin B.E."/>
            <person name="Gibson G."/>
            <person name="Gilbert D."/>
            <person name="Gnerre S."/>
            <person name="Godfrey J."/>
            <person name="Good R."/>
            <person name="Gotea V."/>
            <person name="Gravely B."/>
            <person name="Greenberg A.J."/>
            <person name="Griffiths-Jones S."/>
            <person name="Gross S."/>
            <person name="Guigo R."/>
            <person name="Gustafson E.A."/>
            <person name="Haerty W."/>
            <person name="Hahn M.W."/>
            <person name="Halligan D.L."/>
            <person name="Halpern A.L."/>
            <person name="Halter G.M."/>
            <person name="Han M.V."/>
            <person name="Heger A."/>
            <person name="Hillier L."/>
            <person name="Hinrichs A.S."/>
            <person name="Holmes I."/>
            <person name="Hoskins R.A."/>
            <person name="Hubisz M.J."/>
            <person name="Hultmark D."/>
            <person name="Huntley M.A."/>
            <person name="Jaffe D.B."/>
            <person name="Jagadeeshan S."/>
            <person name="Jeck W.R."/>
            <person name="Johnson J."/>
            <person name="Jones C.D."/>
            <person name="Jordan W.C."/>
            <person name="Karpen G.H."/>
            <person name="Kataoka E."/>
            <person name="Keightley P.D."/>
            <person name="Kheradpour P."/>
            <person name="Kirkness E.F."/>
            <person name="Koerich L.B."/>
            <person name="Kristiansen K."/>
            <person name="Kudrna D."/>
            <person name="Kulathinal R.J."/>
            <person name="Kumar S."/>
            <person name="Kwok R."/>
            <person name="Lander E."/>
            <person name="Langley C.H."/>
            <person name="Lapoint R."/>
            <person name="Lazzaro B.P."/>
            <person name="Lee S.J."/>
            <person name="Levesque L."/>
            <person name="Li R."/>
            <person name="Lin C.F."/>
            <person name="Lin M.F."/>
            <person name="Lindblad-Toh K."/>
            <person name="Llopart A."/>
            <person name="Long M."/>
            <person name="Low L."/>
            <person name="Lozovsky E."/>
            <person name="Lu J."/>
            <person name="Luo M."/>
            <person name="Machado C.A."/>
            <person name="Makalowski W."/>
            <person name="Marzo M."/>
            <person name="Matsuda M."/>
            <person name="Matzkin L."/>
            <person name="McAllister B."/>
            <person name="McBride C.S."/>
            <person name="McKernan B."/>
            <person name="McKernan K."/>
            <person name="Mendez-Lago M."/>
            <person name="Minx P."/>
            <person name="Mollenhauer M.U."/>
            <person name="Montooth K."/>
            <person name="Mount S.M."/>
            <person name="Mu X."/>
            <person name="Myers E."/>
            <person name="Negre B."/>
            <person name="Newfeld S."/>
            <person name="Nielsen R."/>
            <person name="Noor M.A."/>
            <person name="O'Grady P."/>
            <person name="Pachter L."/>
            <person name="Papaceit M."/>
            <person name="Parisi M.J."/>
            <person name="Parisi M."/>
            <person name="Parts L."/>
            <person name="Pedersen J.S."/>
            <person name="Pesole G."/>
            <person name="Phillippy A.M."/>
            <person name="Ponting C.P."/>
            <person name="Pop M."/>
            <person name="Porcelli D."/>
            <person name="Powell J.R."/>
            <person name="Prohaska S."/>
            <person name="Pruitt K."/>
            <person name="Puig M."/>
            <person name="Quesneville H."/>
            <person name="Ram K.R."/>
            <person name="Rand D."/>
            <person name="Rasmussen M.D."/>
            <person name="Reed L.K."/>
            <person name="Reenan R."/>
            <person name="Reily A."/>
            <person name="Remington K.A."/>
            <person name="Rieger T.T."/>
            <person name="Ritchie M.G."/>
            <person name="Robin C."/>
            <person name="Rogers Y.H."/>
            <person name="Rohde C."/>
            <person name="Rozas J."/>
            <person name="Rubenfield M.J."/>
            <person name="Ruiz A."/>
            <person name="Russo S."/>
            <person name="Salzberg S.L."/>
            <person name="Sanchez-Gracia A."/>
            <person name="Saranga D.J."/>
            <person name="Sato H."/>
            <person name="Schaeffer S.W."/>
            <person name="Schatz M.C."/>
            <person name="Schlenke T."/>
            <person name="Schwartz R."/>
            <person name="Segarra C."/>
            <person name="Singh R.S."/>
            <person name="Sirot L."/>
            <person name="Sirota M."/>
            <person name="Sisneros N.B."/>
            <person name="Smith C.D."/>
            <person name="Smith T.F."/>
            <person name="Spieth J."/>
            <person name="Stage D.E."/>
            <person name="Stark A."/>
            <person name="Stephan W."/>
            <person name="Strausberg R.L."/>
            <person name="Strempel S."/>
            <person name="Sturgill D."/>
            <person name="Sutton G."/>
            <person name="Sutton G.G."/>
            <person name="Tao W."/>
            <person name="Teichmann S."/>
            <person name="Tobari Y.N."/>
            <person name="Tomimura Y."/>
            <person name="Tsolas J.M."/>
            <person name="Valente V.L."/>
            <person name="Venter E."/>
            <person name="Venter J.C."/>
            <person name="Vicario S."/>
            <person name="Vieira F.G."/>
            <person name="Vilella A.J."/>
            <person name="Villasante A."/>
            <person name="Walenz B."/>
            <person name="Wang J."/>
            <person name="Wasserman M."/>
            <person name="Watts T."/>
            <person name="Wilson D."/>
            <person name="Wilson R.K."/>
            <person name="Wing R.A."/>
            <person name="Wolfner M.F."/>
            <person name="Wong A."/>
            <person name="Wong G.K."/>
            <person name="Wu C.I."/>
            <person name="Wu G."/>
            <person name="Yamamoto D."/>
            <person name="Yang H.P."/>
            <person name="Yang S.P."/>
            <person name="Yorke J.A."/>
            <person name="Yoshida K."/>
            <person name="Zdobnov E."/>
            <person name="Zhang P."/>
            <person name="Zhang Y."/>
            <person name="Zimin A.V."/>
            <person name="Baldwin J."/>
            <person name="Abdouelleil A."/>
            <person name="Abdulkadir J."/>
            <person name="Abebe A."/>
            <person name="Abera B."/>
            <person name="Abreu J."/>
            <person name="Acer S.C."/>
            <person name="Aftuck L."/>
            <person name="Alexander A."/>
            <person name="An P."/>
            <person name="Anderson E."/>
            <person name="Anderson S."/>
            <person name="Arachi H."/>
            <person name="Azer M."/>
            <person name="Bachantsang P."/>
            <person name="Barry A."/>
            <person name="Bayul T."/>
            <person name="Berlin A."/>
            <person name="Bessette D."/>
            <person name="Bloom T."/>
            <person name="Blye J."/>
            <person name="Boguslavskiy L."/>
            <person name="Bonnet C."/>
            <person name="Boukhgalter B."/>
            <person name="Bourzgui I."/>
            <person name="Brown A."/>
            <person name="Cahill P."/>
            <person name="Channer S."/>
            <person name="Cheshatsang Y."/>
            <person name="Chuda L."/>
            <person name="Citroen M."/>
            <person name="Collymore A."/>
            <person name="Cooke P."/>
            <person name="Costello M."/>
            <person name="D'Aco K."/>
            <person name="Daza R."/>
            <person name="De Haan G."/>
            <person name="DeGray S."/>
            <person name="DeMaso C."/>
            <person name="Dhargay N."/>
            <person name="Dooley K."/>
            <person name="Dooley E."/>
            <person name="Doricent M."/>
            <person name="Dorje P."/>
            <person name="Dorjee K."/>
            <person name="Dupes A."/>
            <person name="Elong R."/>
            <person name="Falk J."/>
            <person name="Farina A."/>
            <person name="Faro S."/>
            <person name="Ferguson D."/>
            <person name="Fisher S."/>
            <person name="Foley C.D."/>
            <person name="Franke A."/>
            <person name="Friedrich D."/>
            <person name="Gadbois L."/>
            <person name="Gearin G."/>
            <person name="Gearin C.R."/>
            <person name="Giannoukos G."/>
            <person name="Goode T."/>
            <person name="Graham J."/>
            <person name="Grandbois E."/>
            <person name="Grewal S."/>
            <person name="Gyaltsen K."/>
            <person name="Hafez N."/>
            <person name="Hagos B."/>
            <person name="Hall J."/>
            <person name="Henson C."/>
            <person name="Hollinger A."/>
            <person name="Honan T."/>
            <person name="Huard M.D."/>
            <person name="Hughes L."/>
            <person name="Hurhula B."/>
            <person name="Husby M.E."/>
            <person name="Kamat A."/>
            <person name="Kanga B."/>
            <person name="Kashin S."/>
            <person name="Khazanovich D."/>
            <person name="Kisner P."/>
            <person name="Lance K."/>
            <person name="Lara M."/>
            <person name="Lee W."/>
            <person name="Lennon N."/>
            <person name="Letendre F."/>
            <person name="LeVine R."/>
            <person name="Lipovsky A."/>
            <person name="Liu X."/>
            <person name="Liu J."/>
            <person name="Liu S."/>
            <person name="Lokyitsang T."/>
            <person name="Lokyitsang Y."/>
            <person name="Lubonja R."/>
            <person name="Lui A."/>
            <person name="MacDonald P."/>
            <person name="Magnisalis V."/>
            <person name="Maru K."/>
            <person name="Matthews C."/>
            <person name="McCusker W."/>
            <person name="McDonough S."/>
            <person name="Mehta T."/>
            <person name="Meldrim J."/>
            <person name="Meneus L."/>
            <person name="Mihai O."/>
            <person name="Mihalev A."/>
            <person name="Mihova T."/>
            <person name="Mittelman R."/>
            <person name="Mlenga V."/>
            <person name="Montmayeur A."/>
            <person name="Mulrain L."/>
            <person name="Navidi A."/>
            <person name="Naylor J."/>
            <person name="Negash T."/>
            <person name="Nguyen T."/>
            <person name="Nguyen N."/>
            <person name="Nicol R."/>
            <person name="Norbu C."/>
            <person name="Norbu N."/>
            <person name="Novod N."/>
            <person name="O'Neill B."/>
            <person name="Osman S."/>
            <person name="Markiewicz E."/>
            <person name="Oyono O.L."/>
            <person name="Patti C."/>
            <person name="Phunkhang P."/>
            <person name="Pierre F."/>
            <person name="Priest M."/>
            <person name="Raghuraman S."/>
            <person name="Rege F."/>
            <person name="Reyes R."/>
            <person name="Rise C."/>
            <person name="Rogov P."/>
            <person name="Ross K."/>
            <person name="Ryan E."/>
            <person name="Settipalli S."/>
            <person name="Shea T."/>
            <person name="Sherpa N."/>
            <person name="Shi L."/>
            <person name="Shih D."/>
            <person name="Sparrow T."/>
            <person name="Spaulding J."/>
            <person name="Stalker J."/>
            <person name="Stange-Thomann N."/>
            <person name="Stavropoulos S."/>
            <person name="Stone C."/>
            <person name="Strader C."/>
            <person name="Tesfaye S."/>
            <person name="Thomson T."/>
            <person name="Thoulutsang Y."/>
            <person name="Thoulutsang D."/>
            <person name="Topham K."/>
            <person name="Topping I."/>
            <person name="Tsamla T."/>
            <person name="Vassiliev H."/>
            <person name="Vo A."/>
            <person name="Wangchuk T."/>
            <person name="Wangdi T."/>
            <person name="Weiand M."/>
            <person name="Wilkinson J."/>
            <person name="Wilson A."/>
            <person name="Yadav S."/>
            <person name="Young G."/>
            <person name="Yu Q."/>
            <person name="Zembek L."/>
            <person name="Zhong D."/>
            <person name="Zimmer A."/>
            <person name="Zwirko Z."/>
            <person name="Jaffe D.B."/>
            <person name="Alvarez P."/>
            <person name="Brockman W."/>
            <person name="Butler J."/>
            <person name="Chin C."/>
            <person name="Gnerre S."/>
            <person name="Grabherr M."/>
            <person name="Kleber M."/>
            <person name="Mauceli E."/>
            <person name="MacCallum I."/>
        </authorList>
    </citation>
    <scope>NUCLEOTIDE SEQUENCE [LARGE SCALE GENOMIC DNA]</scope>
    <source>
        <strain evidence="3">Tucson 15287-2541.00</strain>
    </source>
</reference>
<dbReference type="InterPro" id="IPR036728">
    <property type="entry name" value="PBP_GOBP_sf"/>
</dbReference>
<dbReference type="eggNOG" id="ENOG502TCUF">
    <property type="taxonomic scope" value="Eukaryota"/>
</dbReference>
<dbReference type="CDD" id="cd23992">
    <property type="entry name" value="PBP_GOBP"/>
    <property type="match status" value="1"/>
</dbReference>
<organism evidence="3">
    <name type="scientific">Drosophila grimshawi</name>
    <name type="common">Hawaiian fruit fly</name>
    <name type="synonym">Idiomyia grimshawi</name>
    <dbReference type="NCBI Taxonomy" id="7222"/>
    <lineage>
        <taxon>Eukaryota</taxon>
        <taxon>Metazoa</taxon>
        <taxon>Ecdysozoa</taxon>
        <taxon>Arthropoda</taxon>
        <taxon>Hexapoda</taxon>
        <taxon>Insecta</taxon>
        <taxon>Pterygota</taxon>
        <taxon>Neoptera</taxon>
        <taxon>Endopterygota</taxon>
        <taxon>Diptera</taxon>
        <taxon>Brachycera</taxon>
        <taxon>Muscomorpha</taxon>
        <taxon>Ephydroidea</taxon>
        <taxon>Drosophilidae</taxon>
        <taxon>Drosophila</taxon>
        <taxon>Hawaiian Drosophila</taxon>
    </lineage>
</organism>
<sequence>MTQMEKQQQHTWLSVLLVLACAGAWLSLVHAEDDDSMTLQEVVEMIEPFGQGCDPKPEQSHFEEMVLNKEDASHESKCLRRCLLKQFDLMPEGTTQFNEAKTNEMMNMMFSDKEDQSKIIMSKCNLAVTDVSDECEVAHFISMCMLNEMRNADYKIPNIKE</sequence>
<keyword evidence="3" id="KW-1185">Reference proteome</keyword>